<name>A0A9W6DQV8_9EURO</name>
<gene>
    <name evidence="2" type="ORF">AbraCBS73388_010341</name>
</gene>
<reference evidence="2" key="1">
    <citation type="submission" date="2022-07" db="EMBL/GenBank/DDBJ databases">
        <title>Taxonomy of Aspergillus series Nigri: significant species reduction supported by multi-species coalescent approaches.</title>
        <authorList>
            <person name="Bian C."/>
            <person name="Kusuya Y."/>
            <person name="Sklenar F."/>
            <person name="D'hooge E."/>
            <person name="Yaguchi T."/>
            <person name="Takahashi H."/>
            <person name="Hubka V."/>
        </authorList>
    </citation>
    <scope>NUCLEOTIDE SEQUENCE</scope>
    <source>
        <strain evidence="2">CBS 733.88</strain>
    </source>
</reference>
<dbReference type="Pfam" id="PF06985">
    <property type="entry name" value="HET"/>
    <property type="match status" value="1"/>
</dbReference>
<dbReference type="InterPro" id="IPR010730">
    <property type="entry name" value="HET"/>
</dbReference>
<dbReference type="AlphaFoldDB" id="A0A9W6DQV8"/>
<evidence type="ECO:0000313" key="3">
    <source>
        <dbReference type="Proteomes" id="UP001143548"/>
    </source>
</evidence>
<organism evidence="2 3">
    <name type="scientific">Aspergillus brasiliensis</name>
    <dbReference type="NCBI Taxonomy" id="319629"/>
    <lineage>
        <taxon>Eukaryota</taxon>
        <taxon>Fungi</taxon>
        <taxon>Dikarya</taxon>
        <taxon>Ascomycota</taxon>
        <taxon>Pezizomycotina</taxon>
        <taxon>Eurotiomycetes</taxon>
        <taxon>Eurotiomycetidae</taxon>
        <taxon>Eurotiales</taxon>
        <taxon>Aspergillaceae</taxon>
        <taxon>Aspergillus</taxon>
        <taxon>Aspergillus subgen. Circumdati</taxon>
    </lineage>
</organism>
<dbReference type="EMBL" id="BROQ01000073">
    <property type="protein sequence ID" value="GKZ23752.1"/>
    <property type="molecule type" value="Genomic_DNA"/>
</dbReference>
<dbReference type="PANTHER" id="PTHR33112:SF1">
    <property type="entry name" value="HETEROKARYON INCOMPATIBILITY DOMAIN-CONTAINING PROTEIN"/>
    <property type="match status" value="1"/>
</dbReference>
<proteinExistence type="predicted"/>
<comment type="caution">
    <text evidence="2">The sequence shown here is derived from an EMBL/GenBank/DDBJ whole genome shotgun (WGS) entry which is preliminary data.</text>
</comment>
<accession>A0A9W6DQV8</accession>
<evidence type="ECO:0000259" key="1">
    <source>
        <dbReference type="Pfam" id="PF06985"/>
    </source>
</evidence>
<dbReference type="PANTHER" id="PTHR33112">
    <property type="entry name" value="DOMAIN PROTEIN, PUTATIVE-RELATED"/>
    <property type="match status" value="1"/>
</dbReference>
<sequence length="514" mass="58278">MIVCTTLKIPYLWVDRLCIIQDEEESKSVQISAMGDIYSHSVVTICAVAGEDANHGLPGVSEKRDTVPWYSECQGVHLVKYHLTPRSLFERSKWNSRGWTFQETILSSRLLLFTDEGVFFECSSEEGIRVEKRKIRSNLREAHNVFLGGGLDQSYIMQLTAFTQRDLTFESDILRAFSGILRAYWGNEHYYGIPYSLFGARLLWQSMDGKYQRRTPNAGDMFPSWSWSSILGGISLPVSYEDEYSVPLARWAIPNLKYDHPSVIIIPEGSAIPEWGQSKWDYRDIAVLMAWKEGCFPAPLPEELKLTTTWDEYSKIVKSKWSMAEEMADFALGISTSEDPPEKKESVFTPEIVRFARQPGRLLVYAQCLPARVMLPSRPPNDLPDVYIGLTSGDANTIGWLVREATNCEMLWTRAKDPSVVFEIVAIHLKRESAQRYTLPYVSPAEGTGSEDDPFCWRDAEQNALIINGAPAVFLMRFMLVMTADGISTRVGLGVTHLKFWIKACPQFKTLVLA</sequence>
<dbReference type="Proteomes" id="UP001143548">
    <property type="component" value="Unassembled WGS sequence"/>
</dbReference>
<protein>
    <recommendedName>
        <fullName evidence="1">Heterokaryon incompatibility domain-containing protein</fullName>
    </recommendedName>
</protein>
<evidence type="ECO:0000313" key="2">
    <source>
        <dbReference type="EMBL" id="GKZ23752.1"/>
    </source>
</evidence>
<feature type="domain" description="Heterokaryon incompatibility" evidence="1">
    <location>
        <begin position="3"/>
        <end position="103"/>
    </location>
</feature>